<accession>A0ABY5YG83</accession>
<dbReference type="RefSeq" id="WP_260560102.1">
    <property type="nucleotide sequence ID" value="NZ_BAABEC010000026.1"/>
</dbReference>
<dbReference type="EMBL" id="CP104213">
    <property type="protein sequence ID" value="UWX63823.1"/>
    <property type="molecule type" value="Genomic_DNA"/>
</dbReference>
<sequence length="84" mass="9017">MPPALEPLAALSLLLLLAVALLLFAPLLGLAVPVWVLAVLLALRLVVQVLRARRDTRLRRPASWLLDAALIVLLLLTLRQGGAA</sequence>
<evidence type="ECO:0008006" key="4">
    <source>
        <dbReference type="Google" id="ProtNLM"/>
    </source>
</evidence>
<evidence type="ECO:0000313" key="2">
    <source>
        <dbReference type="EMBL" id="UWX63823.1"/>
    </source>
</evidence>
<gene>
    <name evidence="2" type="ORF">N0D28_13985</name>
</gene>
<keyword evidence="1" id="KW-0472">Membrane</keyword>
<keyword evidence="1" id="KW-1133">Transmembrane helix</keyword>
<evidence type="ECO:0000313" key="3">
    <source>
        <dbReference type="Proteomes" id="UP001060261"/>
    </source>
</evidence>
<evidence type="ECO:0000256" key="1">
    <source>
        <dbReference type="SAM" id="Phobius"/>
    </source>
</evidence>
<organism evidence="2 3">
    <name type="scientific">Deinococcus rubellus</name>
    <dbReference type="NCBI Taxonomy" id="1889240"/>
    <lineage>
        <taxon>Bacteria</taxon>
        <taxon>Thermotogati</taxon>
        <taxon>Deinococcota</taxon>
        <taxon>Deinococci</taxon>
        <taxon>Deinococcales</taxon>
        <taxon>Deinococcaceae</taxon>
        <taxon>Deinococcus</taxon>
    </lineage>
</organism>
<dbReference type="Proteomes" id="UP001060261">
    <property type="component" value="Chromosome"/>
</dbReference>
<name>A0ABY5YG83_9DEIO</name>
<keyword evidence="3" id="KW-1185">Reference proteome</keyword>
<protein>
    <recommendedName>
        <fullName evidence="4">DUF3017 domain-containing protein</fullName>
    </recommendedName>
</protein>
<keyword evidence="1" id="KW-0812">Transmembrane</keyword>
<reference evidence="2" key="1">
    <citation type="submission" date="2022-09" db="EMBL/GenBank/DDBJ databases">
        <title>genome sequence of Deinococcus rubellus.</title>
        <authorList>
            <person name="Srinivasan S."/>
        </authorList>
    </citation>
    <scope>NUCLEOTIDE SEQUENCE</scope>
    <source>
        <strain evidence="2">Ant6</strain>
    </source>
</reference>
<feature type="transmembrane region" description="Helical" evidence="1">
    <location>
        <begin position="64"/>
        <end position="82"/>
    </location>
</feature>
<proteinExistence type="predicted"/>